<evidence type="ECO:0000256" key="3">
    <source>
        <dbReference type="ARBA" id="ARBA00006001"/>
    </source>
</evidence>
<dbReference type="InterPro" id="IPR004443">
    <property type="entry name" value="YjeF_N_dom"/>
</dbReference>
<evidence type="ECO:0000256" key="19">
    <source>
        <dbReference type="PIRNR" id="PIRNR017184"/>
    </source>
</evidence>
<dbReference type="InterPro" id="IPR030677">
    <property type="entry name" value="Nnr"/>
</dbReference>
<evidence type="ECO:0000256" key="11">
    <source>
        <dbReference type="ARBA" id="ARBA00023235"/>
    </source>
</evidence>
<reference evidence="23 24" key="1">
    <citation type="journal article" date="2018" name="Int. J. Syst. Evol. Microbiol.">
        <title>Mesosutterella multiformis gen. nov., sp. nov., a member of the family Sutterellaceae and Sutterella megalosphaeroides sp. nov., isolated from human faeces.</title>
        <authorList>
            <person name="Sakamoto M."/>
            <person name="Ikeyama N."/>
            <person name="Kunihiro T."/>
            <person name="Iino T."/>
            <person name="Yuki M."/>
            <person name="Ohkuma M."/>
        </authorList>
    </citation>
    <scope>NUCLEOTIDE SEQUENCE [LARGE SCALE GENOMIC DNA]</scope>
    <source>
        <strain evidence="23 24">4NBBH2</strain>
    </source>
</reference>
<keyword evidence="10 17" id="KW-0520">NAD</keyword>
<dbReference type="PROSITE" id="PS50206">
    <property type="entry name" value="RHODANESE_3"/>
    <property type="match status" value="1"/>
</dbReference>
<evidence type="ECO:0000256" key="7">
    <source>
        <dbReference type="ARBA" id="ARBA00022840"/>
    </source>
</evidence>
<dbReference type="OrthoDB" id="9806925at2"/>
<comment type="cofactor">
    <cofactor evidence="17">
        <name>Mg(2+)</name>
        <dbReference type="ChEBI" id="CHEBI:18420"/>
    </cofactor>
</comment>
<comment type="similarity">
    <text evidence="3 19">In the N-terminal section; belongs to the NnrE/AIBP family.</text>
</comment>
<dbReference type="InterPro" id="IPR017953">
    <property type="entry name" value="Carbohydrate_kinase_pred_CS"/>
</dbReference>
<feature type="binding site" evidence="18">
    <location>
        <position position="156"/>
    </location>
    <ligand>
        <name>K(+)</name>
        <dbReference type="ChEBI" id="CHEBI:29103"/>
    </ligand>
</feature>
<sequence length="523" mass="54864">MSISLLTLDDLRDVERRQASVLESGTLMERAGQDIASRLERELPPKGRVTILCGTGNNGGDGFTAARCLKARGHDVICVLVGGDEPKAEDAKRAFAAWQAVGGKTVREPDSLGKADIVVDAMLGIGGDRPIRGEILDATIWYNVQNSLKVSIDVPTGLNAETGNWNGRIQGCRSDMTIALLSAHAGLFMNEGRDAAGHVCLSELDVSIPLPLQGLIDEADYGHILEPRPHFCHKGTWGTAAIVGGDDGKIGAAILASRAALRLGAGRVKTEFLASDAPAVDPGCPELMIAESPLDLASFSALVVGPGMGTGEKSVKRLLDAIHCEDTPLVLDADALTILAEKPELQEELLTRRAMTVLTPHPLEAAKLLRNKVEEVQSNRIFWARELALQTGAAIVLKGTGTVVSLRSGHAWVNPTGSAALATAGTGDVLSGMIGSFIAQGYDLTTAVLGAVWLHGAAAQCATMPVLADELSSRAATALGMLRRAKLRWAEAGSDPLSSVGTIALQPGQLAPAPVEMIGKVRH</sequence>
<feature type="domain" description="YjeF N-terminal" evidence="22">
    <location>
        <begin position="11"/>
        <end position="212"/>
    </location>
</feature>
<evidence type="ECO:0000256" key="4">
    <source>
        <dbReference type="ARBA" id="ARBA00009524"/>
    </source>
</evidence>
<evidence type="ECO:0000256" key="9">
    <source>
        <dbReference type="ARBA" id="ARBA00022958"/>
    </source>
</evidence>
<dbReference type="PROSITE" id="PS51385">
    <property type="entry name" value="YJEF_N"/>
    <property type="match status" value="1"/>
</dbReference>
<dbReference type="EC" id="5.1.99.6" evidence="19"/>
<evidence type="ECO:0000256" key="14">
    <source>
        <dbReference type="ARBA" id="ARBA00025153"/>
    </source>
</evidence>
<dbReference type="Proteomes" id="UP000266091">
    <property type="component" value="Unassembled WGS sequence"/>
</dbReference>
<dbReference type="NCBIfam" id="TIGR00197">
    <property type="entry name" value="yjeF_nterm"/>
    <property type="match status" value="1"/>
</dbReference>
<comment type="caution">
    <text evidence="23">The sequence shown here is derived from an EMBL/GenBank/DDBJ whole genome shotgun (WGS) entry which is preliminary data.</text>
</comment>
<comment type="similarity">
    <text evidence="18">Belongs to the NnrE/AIBP family.</text>
</comment>
<feature type="binding site" evidence="17">
    <location>
        <position position="428"/>
    </location>
    <ligand>
        <name>(6S)-NADPHX</name>
        <dbReference type="ChEBI" id="CHEBI:64076"/>
    </ligand>
</feature>
<comment type="catalytic activity">
    <reaction evidence="16 17 19">
        <text>(6S)-NADPHX + ADP = AMP + phosphate + NADPH + H(+)</text>
        <dbReference type="Rhea" id="RHEA:32235"/>
        <dbReference type="ChEBI" id="CHEBI:15378"/>
        <dbReference type="ChEBI" id="CHEBI:43474"/>
        <dbReference type="ChEBI" id="CHEBI:57783"/>
        <dbReference type="ChEBI" id="CHEBI:64076"/>
        <dbReference type="ChEBI" id="CHEBI:456215"/>
        <dbReference type="ChEBI" id="CHEBI:456216"/>
        <dbReference type="EC" id="4.2.1.136"/>
    </reaction>
</comment>
<evidence type="ECO:0000256" key="10">
    <source>
        <dbReference type="ARBA" id="ARBA00023027"/>
    </source>
</evidence>
<comment type="similarity">
    <text evidence="17">Belongs to the NnrD/CARKD family.</text>
</comment>
<gene>
    <name evidence="18" type="primary">nnrE</name>
    <name evidence="17" type="synonym">nnrD</name>
    <name evidence="23" type="ORF">MESMUL_13290</name>
</gene>
<feature type="domain" description="Rhodanese" evidence="20">
    <location>
        <begin position="33"/>
        <end position="107"/>
    </location>
</feature>
<comment type="caution">
    <text evidence="18">Lacks conserved residue(s) required for the propagation of feature annotation.</text>
</comment>
<dbReference type="GO" id="GO:0046872">
    <property type="term" value="F:metal ion binding"/>
    <property type="evidence" value="ECO:0007669"/>
    <property type="project" value="UniProtKB-UniRule"/>
</dbReference>
<dbReference type="PROSITE" id="PS01050">
    <property type="entry name" value="YJEF_C_2"/>
    <property type="match status" value="1"/>
</dbReference>
<evidence type="ECO:0000259" key="21">
    <source>
        <dbReference type="PROSITE" id="PS51383"/>
    </source>
</evidence>
<comment type="function">
    <text evidence="17">Catalyzes the dehydration of the S-form of NAD(P)HX at the expense of ADP, which is converted to AMP. Together with NAD(P)HX epimerase, which catalyzes the epimerization of the S- and R-forms, the enzyme allows the repair of both epimers of NAD(P)HX, a damaged form of NAD(P)H that is a result of enzymatic or heat-dependent hydration.</text>
</comment>
<dbReference type="HAMAP" id="MF_01965">
    <property type="entry name" value="NADHX_dehydratase"/>
    <property type="match status" value="1"/>
</dbReference>
<feature type="binding site" evidence="18">
    <location>
        <position position="58"/>
    </location>
    <ligand>
        <name>K(+)</name>
        <dbReference type="ChEBI" id="CHEBI:29103"/>
    </ligand>
</feature>
<organism evidence="23 24">
    <name type="scientific">Mesosutterella multiformis</name>
    <dbReference type="NCBI Taxonomy" id="2259133"/>
    <lineage>
        <taxon>Bacteria</taxon>
        <taxon>Pseudomonadati</taxon>
        <taxon>Pseudomonadota</taxon>
        <taxon>Betaproteobacteria</taxon>
        <taxon>Burkholderiales</taxon>
        <taxon>Sutterellaceae</taxon>
        <taxon>Mesosutterella</taxon>
    </lineage>
</organism>
<feature type="binding site" evidence="18">
    <location>
        <position position="120"/>
    </location>
    <ligand>
        <name>K(+)</name>
        <dbReference type="ChEBI" id="CHEBI:29103"/>
    </ligand>
</feature>
<dbReference type="PANTHER" id="PTHR12592">
    <property type="entry name" value="ATP-DEPENDENT (S)-NAD(P)H-HYDRATE DEHYDRATASE FAMILY MEMBER"/>
    <property type="match status" value="1"/>
</dbReference>
<feature type="domain" description="YjeF C-terminal" evidence="21">
    <location>
        <begin position="217"/>
        <end position="482"/>
    </location>
</feature>
<comment type="function">
    <text evidence="14 19">Bifunctional enzyme that catalyzes the epimerization of the S- and R-forms of NAD(P)HX and the dehydration of the S-form of NAD(P)HX at the expense of ADP, which is converted to AMP. This allows the repair of both epimers of NAD(P)HX, a damaged form of NAD(P)H that is a result of enzymatic or heat-dependent hydration.</text>
</comment>
<keyword evidence="6 17" id="KW-0547">Nucleotide-binding</keyword>
<dbReference type="SUPFAM" id="SSF53613">
    <property type="entry name" value="Ribokinase-like"/>
    <property type="match status" value="1"/>
</dbReference>
<feature type="binding site" evidence="18">
    <location>
        <begin position="124"/>
        <end position="130"/>
    </location>
    <ligand>
        <name>(6S)-NADPHX</name>
        <dbReference type="ChEBI" id="CHEBI:64076"/>
    </ligand>
</feature>
<comment type="catalytic activity">
    <reaction evidence="15 17 19">
        <text>(6S)-NADHX + ADP = AMP + phosphate + NADH + H(+)</text>
        <dbReference type="Rhea" id="RHEA:32223"/>
        <dbReference type="ChEBI" id="CHEBI:15378"/>
        <dbReference type="ChEBI" id="CHEBI:43474"/>
        <dbReference type="ChEBI" id="CHEBI:57945"/>
        <dbReference type="ChEBI" id="CHEBI:64074"/>
        <dbReference type="ChEBI" id="CHEBI:456215"/>
        <dbReference type="ChEBI" id="CHEBI:456216"/>
        <dbReference type="EC" id="4.2.1.136"/>
    </reaction>
</comment>
<dbReference type="InterPro" id="IPR000631">
    <property type="entry name" value="CARKD"/>
</dbReference>
<feature type="binding site" evidence="17">
    <location>
        <position position="361"/>
    </location>
    <ligand>
        <name>(6S)-NADPHX</name>
        <dbReference type="ChEBI" id="CHEBI:64076"/>
    </ligand>
</feature>
<dbReference type="InterPro" id="IPR036652">
    <property type="entry name" value="YjeF_N_dom_sf"/>
</dbReference>
<dbReference type="PROSITE" id="PS51383">
    <property type="entry name" value="YJEF_C_3"/>
    <property type="match status" value="1"/>
</dbReference>
<evidence type="ECO:0000313" key="24">
    <source>
        <dbReference type="Proteomes" id="UP000266091"/>
    </source>
</evidence>
<keyword evidence="13" id="KW-0511">Multifunctional enzyme</keyword>
<accession>A0A388SCN8</accession>
<comment type="catalytic activity">
    <reaction evidence="1 18 19">
        <text>(6R)-NADHX = (6S)-NADHX</text>
        <dbReference type="Rhea" id="RHEA:32215"/>
        <dbReference type="ChEBI" id="CHEBI:64074"/>
        <dbReference type="ChEBI" id="CHEBI:64075"/>
        <dbReference type="EC" id="5.1.99.6"/>
    </reaction>
</comment>
<evidence type="ECO:0000256" key="15">
    <source>
        <dbReference type="ARBA" id="ARBA00048238"/>
    </source>
</evidence>
<evidence type="ECO:0000256" key="18">
    <source>
        <dbReference type="HAMAP-Rule" id="MF_01966"/>
    </source>
</evidence>
<evidence type="ECO:0000256" key="17">
    <source>
        <dbReference type="HAMAP-Rule" id="MF_01965"/>
    </source>
</evidence>
<keyword evidence="12 17" id="KW-0456">Lyase</keyword>
<dbReference type="CDD" id="cd01171">
    <property type="entry name" value="YXKO-related"/>
    <property type="match status" value="1"/>
</dbReference>
<keyword evidence="24" id="KW-1185">Reference proteome</keyword>
<feature type="binding site" evidence="18">
    <location>
        <position position="153"/>
    </location>
    <ligand>
        <name>(6S)-NADPHX</name>
        <dbReference type="ChEBI" id="CHEBI:64076"/>
    </ligand>
</feature>
<comment type="cofactor">
    <cofactor evidence="18 19">
        <name>K(+)</name>
        <dbReference type="ChEBI" id="CHEBI:29103"/>
    </cofactor>
    <text evidence="18 19">Binds 1 potassium ion per subunit.</text>
</comment>
<evidence type="ECO:0000256" key="13">
    <source>
        <dbReference type="ARBA" id="ARBA00023268"/>
    </source>
</evidence>
<name>A0A388SCN8_9BURK</name>
<dbReference type="GO" id="GO:0005524">
    <property type="term" value="F:ATP binding"/>
    <property type="evidence" value="ECO:0007669"/>
    <property type="project" value="UniProtKB-UniRule"/>
</dbReference>
<keyword evidence="8 17" id="KW-0521">NADP</keyword>
<dbReference type="AlphaFoldDB" id="A0A388SCN8"/>
<dbReference type="Pfam" id="PF01256">
    <property type="entry name" value="Carb_kinase"/>
    <property type="match status" value="1"/>
</dbReference>
<keyword evidence="7 17" id="KW-0067">ATP-binding</keyword>
<dbReference type="GO" id="GO:0052855">
    <property type="term" value="F:ADP-dependent NAD(P)H-hydrate dehydratase activity"/>
    <property type="evidence" value="ECO:0007669"/>
    <property type="project" value="UniProtKB-UniRule"/>
</dbReference>
<evidence type="ECO:0000256" key="5">
    <source>
        <dbReference type="ARBA" id="ARBA00022723"/>
    </source>
</evidence>
<feature type="binding site" evidence="17">
    <location>
        <position position="427"/>
    </location>
    <ligand>
        <name>AMP</name>
        <dbReference type="ChEBI" id="CHEBI:456215"/>
    </ligand>
</feature>
<keyword evidence="9 18" id="KW-0630">Potassium</keyword>
<dbReference type="InterPro" id="IPR001763">
    <property type="entry name" value="Rhodanese-like_dom"/>
</dbReference>
<dbReference type="PANTHER" id="PTHR12592:SF0">
    <property type="entry name" value="ATP-DEPENDENT (S)-NAD(P)H-HYDRATE DEHYDRATASE"/>
    <property type="match status" value="1"/>
</dbReference>
<dbReference type="GO" id="GO:0052856">
    <property type="term" value="F:NAD(P)HX epimerase activity"/>
    <property type="evidence" value="ECO:0007669"/>
    <property type="project" value="UniProtKB-UniRule"/>
</dbReference>
<dbReference type="SUPFAM" id="SSF64153">
    <property type="entry name" value="YjeF N-terminal domain-like"/>
    <property type="match status" value="1"/>
</dbReference>
<evidence type="ECO:0000256" key="12">
    <source>
        <dbReference type="ARBA" id="ARBA00023239"/>
    </source>
</evidence>
<dbReference type="NCBIfam" id="TIGR00196">
    <property type="entry name" value="yjeF_cterm"/>
    <property type="match status" value="1"/>
</dbReference>
<feature type="binding site" evidence="18">
    <location>
        <begin position="57"/>
        <end position="61"/>
    </location>
    <ligand>
        <name>(6S)-NADPHX</name>
        <dbReference type="ChEBI" id="CHEBI:64076"/>
    </ligand>
</feature>
<evidence type="ECO:0000256" key="8">
    <source>
        <dbReference type="ARBA" id="ARBA00022857"/>
    </source>
</evidence>
<protein>
    <recommendedName>
        <fullName evidence="19">Bifunctional NAD(P)H-hydrate repair enzyme</fullName>
    </recommendedName>
    <alternativeName>
        <fullName evidence="19">Nicotinamide nucleotide repair protein</fullName>
    </alternativeName>
    <domain>
        <recommendedName>
            <fullName evidence="19">ADP-dependent (S)-NAD(P)H-hydrate dehydratase</fullName>
            <ecNumber evidence="19">4.2.1.136</ecNumber>
        </recommendedName>
        <alternativeName>
            <fullName evidence="19">ADP-dependent NAD(P)HX dehydratase</fullName>
        </alternativeName>
    </domain>
    <domain>
        <recommendedName>
            <fullName evidence="19">NAD(P)H-hydrate epimerase</fullName>
            <ecNumber evidence="19">5.1.99.6</ecNumber>
        </recommendedName>
    </domain>
</protein>
<comment type="subunit">
    <text evidence="17">Homotetramer.</text>
</comment>
<evidence type="ECO:0000313" key="23">
    <source>
        <dbReference type="EMBL" id="GBO93975.1"/>
    </source>
</evidence>
<dbReference type="EMBL" id="BGZJ01000001">
    <property type="protein sequence ID" value="GBO93975.1"/>
    <property type="molecule type" value="Genomic_DNA"/>
</dbReference>
<keyword evidence="11 18" id="KW-0413">Isomerase</keyword>
<dbReference type="Pfam" id="PF03853">
    <property type="entry name" value="YjeF_N"/>
    <property type="match status" value="1"/>
</dbReference>
<evidence type="ECO:0000256" key="1">
    <source>
        <dbReference type="ARBA" id="ARBA00000013"/>
    </source>
</evidence>
<dbReference type="Gene3D" id="3.40.1190.20">
    <property type="match status" value="1"/>
</dbReference>
<evidence type="ECO:0000259" key="20">
    <source>
        <dbReference type="PROSITE" id="PS50206"/>
    </source>
</evidence>
<dbReference type="GO" id="GO:0046496">
    <property type="term" value="P:nicotinamide nucleotide metabolic process"/>
    <property type="evidence" value="ECO:0007669"/>
    <property type="project" value="UniProtKB-UniRule"/>
</dbReference>
<comment type="function">
    <text evidence="18">Catalyzes the epimerization of the S- and R-forms of NAD(P)HX, a damaged form of NAD(P)H that is a result of enzymatic or heat-dependent hydration. This is a prerequisite for the S-specific NAD(P)H-hydrate dehydratase to allow the repair of both epimers of NAD(P)HX.</text>
</comment>
<dbReference type="PIRSF" id="PIRSF017184">
    <property type="entry name" value="Nnr"/>
    <property type="match status" value="1"/>
</dbReference>
<dbReference type="HAMAP" id="MF_01966">
    <property type="entry name" value="NADHX_epimerase"/>
    <property type="match status" value="1"/>
</dbReference>
<feature type="binding site" evidence="17">
    <location>
        <begin position="398"/>
        <end position="402"/>
    </location>
    <ligand>
        <name>AMP</name>
        <dbReference type="ChEBI" id="CHEBI:456215"/>
    </ligand>
</feature>
<evidence type="ECO:0000256" key="6">
    <source>
        <dbReference type="ARBA" id="ARBA00022741"/>
    </source>
</evidence>
<evidence type="ECO:0000256" key="16">
    <source>
        <dbReference type="ARBA" id="ARBA00049209"/>
    </source>
</evidence>
<dbReference type="GO" id="GO:0110051">
    <property type="term" value="P:metabolite repair"/>
    <property type="evidence" value="ECO:0007669"/>
    <property type="project" value="TreeGrafter"/>
</dbReference>
<evidence type="ECO:0000256" key="2">
    <source>
        <dbReference type="ARBA" id="ARBA00000909"/>
    </source>
</evidence>
<keyword evidence="5 18" id="KW-0479">Metal-binding</keyword>
<feature type="binding site" evidence="17">
    <location>
        <position position="307"/>
    </location>
    <ligand>
        <name>(6S)-NADPHX</name>
        <dbReference type="ChEBI" id="CHEBI:64076"/>
    </ligand>
</feature>
<dbReference type="EC" id="4.2.1.136" evidence="19"/>
<comment type="similarity">
    <text evidence="4 19">In the C-terminal section; belongs to the NnrD/CARKD family.</text>
</comment>
<dbReference type="InterPro" id="IPR029056">
    <property type="entry name" value="Ribokinase-like"/>
</dbReference>
<proteinExistence type="inferred from homology"/>
<comment type="catalytic activity">
    <reaction evidence="2 18 19">
        <text>(6R)-NADPHX = (6S)-NADPHX</text>
        <dbReference type="Rhea" id="RHEA:32227"/>
        <dbReference type="ChEBI" id="CHEBI:64076"/>
        <dbReference type="ChEBI" id="CHEBI:64077"/>
        <dbReference type="EC" id="5.1.99.6"/>
    </reaction>
</comment>
<dbReference type="Gene3D" id="3.40.50.10260">
    <property type="entry name" value="YjeF N-terminal domain"/>
    <property type="match status" value="1"/>
</dbReference>
<evidence type="ECO:0000259" key="22">
    <source>
        <dbReference type="PROSITE" id="PS51385"/>
    </source>
</evidence>
<dbReference type="RefSeq" id="WP_116270253.1">
    <property type="nucleotide sequence ID" value="NZ_BGZJ01000001.1"/>
</dbReference>
<accession>A0A401LN53</accession>
<feature type="binding site" evidence="17">
    <location>
        <position position="252"/>
    </location>
    <ligand>
        <name>(6S)-NADPHX</name>
        <dbReference type="ChEBI" id="CHEBI:64076"/>
    </ligand>
</feature>